<feature type="transmembrane region" description="Helical" evidence="8">
    <location>
        <begin position="551"/>
        <end position="577"/>
    </location>
</feature>
<dbReference type="PANTHER" id="PTHR13018:SF26">
    <property type="entry name" value="DOMAIN PROTEIN, PUTATIVE (AFU_ORTHOLOGUE AFUA_5G10920)-RELATED"/>
    <property type="match status" value="1"/>
</dbReference>
<dbReference type="Pfam" id="PF02714">
    <property type="entry name" value="RSN1_7TM"/>
    <property type="match status" value="1"/>
</dbReference>
<feature type="domain" description="CSC1/OSCA1-like 7TM region" evidence="9">
    <location>
        <begin position="410"/>
        <end position="683"/>
    </location>
</feature>
<feature type="region of interest" description="Disordered" evidence="7">
    <location>
        <begin position="280"/>
        <end position="305"/>
    </location>
</feature>
<dbReference type="KEGG" id="trg:TRUGW13939_05482"/>
<evidence type="ECO:0000256" key="8">
    <source>
        <dbReference type="SAM" id="Phobius"/>
    </source>
</evidence>
<gene>
    <name evidence="13" type="ORF">TRUGW13939_05482</name>
</gene>
<accession>A0A7H8QWD5</accession>
<feature type="transmembrane region" description="Helical" evidence="8">
    <location>
        <begin position="31"/>
        <end position="52"/>
    </location>
</feature>
<name>A0A7H8QWD5_TALRU</name>
<dbReference type="Pfam" id="PF14703">
    <property type="entry name" value="PHM7_cyt"/>
    <property type="match status" value="1"/>
</dbReference>
<dbReference type="RefSeq" id="XP_035344538.1">
    <property type="nucleotide sequence ID" value="XM_035488645.1"/>
</dbReference>
<dbReference type="OrthoDB" id="1076608at2759"/>
<feature type="transmembrane region" description="Helical" evidence="8">
    <location>
        <begin position="668"/>
        <end position="688"/>
    </location>
</feature>
<evidence type="ECO:0000256" key="5">
    <source>
        <dbReference type="ARBA" id="ARBA00022989"/>
    </source>
</evidence>
<dbReference type="Proteomes" id="UP000509510">
    <property type="component" value="Chromosome III"/>
</dbReference>
<keyword evidence="5 8" id="KW-1133">Transmembrane helix</keyword>
<feature type="domain" description="10TM putative phosphate transporter extracellular tail" evidence="10">
    <location>
        <begin position="792"/>
        <end position="883"/>
    </location>
</feature>
<feature type="transmembrane region" description="Helical" evidence="8">
    <location>
        <begin position="503"/>
        <end position="531"/>
    </location>
</feature>
<protein>
    <recommendedName>
        <fullName evidence="15">DUF221 domain protein</fullName>
    </recommendedName>
</protein>
<dbReference type="GO" id="GO:0005886">
    <property type="term" value="C:plasma membrane"/>
    <property type="evidence" value="ECO:0007669"/>
    <property type="project" value="TreeGrafter"/>
</dbReference>
<feature type="transmembrane region" description="Helical" evidence="8">
    <location>
        <begin position="456"/>
        <end position="482"/>
    </location>
</feature>
<evidence type="ECO:0000256" key="6">
    <source>
        <dbReference type="ARBA" id="ARBA00023136"/>
    </source>
</evidence>
<feature type="transmembrane region" description="Helical" evidence="8">
    <location>
        <begin position="111"/>
        <end position="131"/>
    </location>
</feature>
<evidence type="ECO:0000256" key="7">
    <source>
        <dbReference type="SAM" id="MobiDB-lite"/>
    </source>
</evidence>
<evidence type="ECO:0000256" key="3">
    <source>
        <dbReference type="ARBA" id="ARBA00022448"/>
    </source>
</evidence>
<dbReference type="Pfam" id="PF12621">
    <property type="entry name" value="PHM7_ext"/>
    <property type="match status" value="1"/>
</dbReference>
<dbReference type="GO" id="GO:0005227">
    <property type="term" value="F:calcium-activated cation channel activity"/>
    <property type="evidence" value="ECO:0007669"/>
    <property type="project" value="InterPro"/>
</dbReference>
<keyword evidence="6 8" id="KW-0472">Membrane</keyword>
<organism evidence="13 14">
    <name type="scientific">Talaromyces rugulosus</name>
    <name type="common">Penicillium rugulosum</name>
    <dbReference type="NCBI Taxonomy" id="121627"/>
    <lineage>
        <taxon>Eukaryota</taxon>
        <taxon>Fungi</taxon>
        <taxon>Dikarya</taxon>
        <taxon>Ascomycota</taxon>
        <taxon>Pezizomycotina</taxon>
        <taxon>Eurotiomycetes</taxon>
        <taxon>Eurotiomycetidae</taxon>
        <taxon>Eurotiales</taxon>
        <taxon>Trichocomaceae</taxon>
        <taxon>Talaromyces</taxon>
        <taxon>Talaromyces sect. Islandici</taxon>
    </lineage>
</organism>
<evidence type="ECO:0000313" key="14">
    <source>
        <dbReference type="Proteomes" id="UP000509510"/>
    </source>
</evidence>
<dbReference type="GeneID" id="55992979"/>
<keyword evidence="3" id="KW-0813">Transport</keyword>
<proteinExistence type="inferred from homology"/>
<reference evidence="14" key="1">
    <citation type="submission" date="2020-06" db="EMBL/GenBank/DDBJ databases">
        <title>A chromosome-scale genome assembly of Talaromyces rugulosus W13939.</title>
        <authorList>
            <person name="Wang B."/>
            <person name="Guo L."/>
            <person name="Ye K."/>
            <person name="Wang L."/>
        </authorList>
    </citation>
    <scope>NUCLEOTIDE SEQUENCE [LARGE SCALE GENOMIC DNA]</scope>
    <source>
        <strain evidence="14">W13939</strain>
    </source>
</reference>
<dbReference type="InterPro" id="IPR027815">
    <property type="entry name" value="CSC1/OSCA1-like_cyt"/>
</dbReference>
<evidence type="ECO:0008006" key="15">
    <source>
        <dbReference type="Google" id="ProtNLM"/>
    </source>
</evidence>
<dbReference type="PANTHER" id="PTHR13018">
    <property type="entry name" value="PROBABLE MEMBRANE PROTEIN DUF221-RELATED"/>
    <property type="match status" value="1"/>
</dbReference>
<evidence type="ECO:0000256" key="1">
    <source>
        <dbReference type="ARBA" id="ARBA00004141"/>
    </source>
</evidence>
<dbReference type="AlphaFoldDB" id="A0A7H8QWD5"/>
<dbReference type="InterPro" id="IPR003864">
    <property type="entry name" value="CSC1/OSCA1-like_7TM"/>
</dbReference>
<dbReference type="Pfam" id="PF13967">
    <property type="entry name" value="RSN1_TM"/>
    <property type="match status" value="1"/>
</dbReference>
<feature type="domain" description="CSC1/OSCA1-like cytosolic" evidence="12">
    <location>
        <begin position="202"/>
        <end position="399"/>
    </location>
</feature>
<evidence type="ECO:0000256" key="2">
    <source>
        <dbReference type="ARBA" id="ARBA00007779"/>
    </source>
</evidence>
<dbReference type="InterPro" id="IPR022257">
    <property type="entry name" value="PHM7_ext"/>
</dbReference>
<keyword evidence="4 8" id="KW-0812">Transmembrane</keyword>
<evidence type="ECO:0000259" key="10">
    <source>
        <dbReference type="Pfam" id="PF12621"/>
    </source>
</evidence>
<comment type="similarity">
    <text evidence="2">Belongs to the CSC1 (TC 1.A.17) family.</text>
</comment>
<feature type="transmembrane region" description="Helical" evidence="8">
    <location>
        <begin position="598"/>
        <end position="620"/>
    </location>
</feature>
<feature type="domain" description="CSC1/OSCA1-like N-terminal transmembrane" evidence="11">
    <location>
        <begin position="31"/>
        <end position="179"/>
    </location>
</feature>
<comment type="subcellular location">
    <subcellularLocation>
        <location evidence="1">Membrane</location>
        <topology evidence="1">Multi-pass membrane protein</topology>
    </subcellularLocation>
</comment>
<feature type="transmembrane region" description="Helical" evidence="8">
    <location>
        <begin position="158"/>
        <end position="176"/>
    </location>
</feature>
<feature type="transmembrane region" description="Helical" evidence="8">
    <location>
        <begin position="412"/>
        <end position="436"/>
    </location>
</feature>
<dbReference type="EMBL" id="CP055900">
    <property type="protein sequence ID" value="QKX58360.1"/>
    <property type="molecule type" value="Genomic_DNA"/>
</dbReference>
<dbReference type="InterPro" id="IPR032880">
    <property type="entry name" value="CSC1/OSCA1-like_N"/>
</dbReference>
<evidence type="ECO:0000259" key="12">
    <source>
        <dbReference type="Pfam" id="PF14703"/>
    </source>
</evidence>
<feature type="transmembrane region" description="Helical" evidence="8">
    <location>
        <begin position="694"/>
        <end position="712"/>
    </location>
</feature>
<evidence type="ECO:0000259" key="11">
    <source>
        <dbReference type="Pfam" id="PF13967"/>
    </source>
</evidence>
<keyword evidence="14" id="KW-1185">Reference proteome</keyword>
<dbReference type="InterPro" id="IPR045122">
    <property type="entry name" value="Csc1-like"/>
</dbReference>
<sequence>MALLGRSLSRLQTLAKRADEEGPAPTGLSGFVSTLIPTLIVAVVMVVAFIILRRKYARYYVPRTFMATLREYERTPASPTGLMNWITSMYKIPDTYVLQHHSLDAYLFLRYLKLITVLCFVGCCITWPILFPVNATGGNGLTQFQLLTMSNVANKARFFAHAIVAWIFLGFVWFLVTRESIYYINLRQAYAFSPAYAARMSSRTVMFTSVPKDYLEEKKLRRMFGVEHVKNVWVATDVSELEEKVKDRDAAAMKLEGAETALIKKANAARLKALKKNGDASEEHLDLPTGDADAAESGSVASRWVQTKDRPTHRLKLLIGKKVDTIDWARSEIERLTPEIEELQAKHRAGDVKKVSSVFVEFFNQNSAQAAYQSVAHNMPLHMSPRYIGVDPTQIIWSNLRIVWWERIVRNFATIGFICALIIFWAIPVAVVGAISNIDGLIAKFPWLSFINSVPTFIRGVITGLLPSVLMAVLMALLPIIIRLCAKLGGAPTAAAVELWTQNAYFGFQVVQVFLVTTLGSAAASSVQAIISSPTEAPNLLAEKLPDASNFYISYIVLQGLTFTAGALLGIAGLVIGKVLGKFLDSSPRKIYNRWANLAGLSWGTMLPPLSLLAVIAIAYSIIAPLVMGFATIALYLFYFAFRYSFLYVSNSQIDTQGKIYPRALQHLLVGCYLANVCLIGLFAIAAADQPVGTGPLVLMIIFLVFSILYHVSLNSALEPLINYLPKNLEAEEEALLTESRKFGHTATDSSDIAGASAVHNGDNNGVDAEKGIDGPATLPAEQKKPNFLTKFLRPDKYTDYAAMRKLVPTHLEIPEYAPEVERDAYFHPSITSSLPLLWIPRDDLGISKQEVAHTSRVIPITDEDAWVDEKGNLQWNEEKAIPPIYEEKIYY</sequence>
<evidence type="ECO:0000259" key="9">
    <source>
        <dbReference type="Pfam" id="PF02714"/>
    </source>
</evidence>
<feature type="transmembrane region" description="Helical" evidence="8">
    <location>
        <begin position="626"/>
        <end position="647"/>
    </location>
</feature>
<evidence type="ECO:0000256" key="4">
    <source>
        <dbReference type="ARBA" id="ARBA00022692"/>
    </source>
</evidence>
<evidence type="ECO:0000313" key="13">
    <source>
        <dbReference type="EMBL" id="QKX58360.1"/>
    </source>
</evidence>